<dbReference type="Proteomes" id="UP001221142">
    <property type="component" value="Unassembled WGS sequence"/>
</dbReference>
<dbReference type="PANTHER" id="PTHR48079:SF6">
    <property type="entry name" value="NAD(P)-BINDING DOMAIN-CONTAINING PROTEIN-RELATED"/>
    <property type="match status" value="1"/>
</dbReference>
<evidence type="ECO:0000313" key="3">
    <source>
        <dbReference type="Proteomes" id="UP001221142"/>
    </source>
</evidence>
<keyword evidence="3" id="KW-1185">Reference proteome</keyword>
<dbReference type="InterPro" id="IPR051783">
    <property type="entry name" value="NAD(P)-dependent_oxidoreduct"/>
</dbReference>
<dbReference type="EMBL" id="JARKIF010000012">
    <property type="protein sequence ID" value="KAJ7625843.1"/>
    <property type="molecule type" value="Genomic_DNA"/>
</dbReference>
<proteinExistence type="predicted"/>
<dbReference type="GO" id="GO:0004029">
    <property type="term" value="F:aldehyde dehydrogenase (NAD+) activity"/>
    <property type="evidence" value="ECO:0007669"/>
    <property type="project" value="TreeGrafter"/>
</dbReference>
<reference evidence="2" key="1">
    <citation type="submission" date="2023-03" db="EMBL/GenBank/DDBJ databases">
        <title>Massive genome expansion in bonnet fungi (Mycena s.s.) driven by repeated elements and novel gene families across ecological guilds.</title>
        <authorList>
            <consortium name="Lawrence Berkeley National Laboratory"/>
            <person name="Harder C.B."/>
            <person name="Miyauchi S."/>
            <person name="Viragh M."/>
            <person name="Kuo A."/>
            <person name="Thoen E."/>
            <person name="Andreopoulos B."/>
            <person name="Lu D."/>
            <person name="Skrede I."/>
            <person name="Drula E."/>
            <person name="Henrissat B."/>
            <person name="Morin E."/>
            <person name="Kohler A."/>
            <person name="Barry K."/>
            <person name="LaButti K."/>
            <person name="Morin E."/>
            <person name="Salamov A."/>
            <person name="Lipzen A."/>
            <person name="Mereny Z."/>
            <person name="Hegedus B."/>
            <person name="Baldrian P."/>
            <person name="Stursova M."/>
            <person name="Weitz H."/>
            <person name="Taylor A."/>
            <person name="Grigoriev I.V."/>
            <person name="Nagy L.G."/>
            <person name="Martin F."/>
            <person name="Kauserud H."/>
        </authorList>
    </citation>
    <scope>NUCLEOTIDE SEQUENCE</scope>
    <source>
        <strain evidence="2">9284</strain>
    </source>
</reference>
<protein>
    <recommendedName>
        <fullName evidence="1">NAD(P)-binding domain-containing protein</fullName>
    </recommendedName>
</protein>
<comment type="caution">
    <text evidence="2">The sequence shown here is derived from an EMBL/GenBank/DDBJ whole genome shotgun (WGS) entry which is preliminary data.</text>
</comment>
<accession>A0AAD7FII2</accession>
<dbReference type="PANTHER" id="PTHR48079">
    <property type="entry name" value="PROTEIN YEEZ"/>
    <property type="match status" value="1"/>
</dbReference>
<dbReference type="GO" id="GO:0005737">
    <property type="term" value="C:cytoplasm"/>
    <property type="evidence" value="ECO:0007669"/>
    <property type="project" value="TreeGrafter"/>
</dbReference>
<dbReference type="Gene3D" id="3.40.50.720">
    <property type="entry name" value="NAD(P)-binding Rossmann-like Domain"/>
    <property type="match status" value="1"/>
</dbReference>
<dbReference type="AlphaFoldDB" id="A0AAD7FII2"/>
<name>A0AAD7FII2_9AGAR</name>
<feature type="domain" description="NAD(P)-binding" evidence="1">
    <location>
        <begin position="11"/>
        <end position="102"/>
    </location>
</feature>
<gene>
    <name evidence="2" type="ORF">FB45DRAFT_1005135</name>
</gene>
<evidence type="ECO:0000313" key="2">
    <source>
        <dbReference type="EMBL" id="KAJ7625843.1"/>
    </source>
</evidence>
<sequence>MTSKTQFFLTGATGYIGGAVLARFLKHPNVASFHFTVLVRNTEKAAKFNAIAGVTAVVGSLNDVPLVTKLASEADVVVAIADSDDFGAAQAILAGFKQRHAATGVAPSFIQTSGAALFIDDAKGMYATPTIYDDSDVDQIAALPPTQLHRDVDLAISAADAEGYAKTYILVPSMVYGIATGLLVDKGIQNRHSQVLPGLIKISLGRGRAGMVGEGKNLWPNVEVHELADLYVALYDAITSNPATGHGTNGYYFGENGEHSFYDLSKAVGESLVALGKSDNPEPKTFSQEELDQFFGGSAILGTNARCRASHSLSIGWKPTKGTKDLLASVIVEMEALLGKAVDRSDSRVFQIEPPKVQDA</sequence>
<organism evidence="2 3">
    <name type="scientific">Roridomyces roridus</name>
    <dbReference type="NCBI Taxonomy" id="1738132"/>
    <lineage>
        <taxon>Eukaryota</taxon>
        <taxon>Fungi</taxon>
        <taxon>Dikarya</taxon>
        <taxon>Basidiomycota</taxon>
        <taxon>Agaricomycotina</taxon>
        <taxon>Agaricomycetes</taxon>
        <taxon>Agaricomycetidae</taxon>
        <taxon>Agaricales</taxon>
        <taxon>Marasmiineae</taxon>
        <taxon>Mycenaceae</taxon>
        <taxon>Roridomyces</taxon>
    </lineage>
</organism>
<dbReference type="InterPro" id="IPR036291">
    <property type="entry name" value="NAD(P)-bd_dom_sf"/>
</dbReference>
<evidence type="ECO:0000259" key="1">
    <source>
        <dbReference type="Pfam" id="PF13460"/>
    </source>
</evidence>
<dbReference type="Pfam" id="PF13460">
    <property type="entry name" value="NAD_binding_10"/>
    <property type="match status" value="1"/>
</dbReference>
<dbReference type="SUPFAM" id="SSF51735">
    <property type="entry name" value="NAD(P)-binding Rossmann-fold domains"/>
    <property type="match status" value="1"/>
</dbReference>
<dbReference type="InterPro" id="IPR016040">
    <property type="entry name" value="NAD(P)-bd_dom"/>
</dbReference>